<gene>
    <name evidence="1" type="ORF">PoB_005620000</name>
</gene>
<dbReference type="EMBL" id="BLXT01006181">
    <property type="protein sequence ID" value="GFO29695.1"/>
    <property type="molecule type" value="Genomic_DNA"/>
</dbReference>
<keyword evidence="2" id="KW-1185">Reference proteome</keyword>
<organism evidence="1 2">
    <name type="scientific">Plakobranchus ocellatus</name>
    <dbReference type="NCBI Taxonomy" id="259542"/>
    <lineage>
        <taxon>Eukaryota</taxon>
        <taxon>Metazoa</taxon>
        <taxon>Spiralia</taxon>
        <taxon>Lophotrochozoa</taxon>
        <taxon>Mollusca</taxon>
        <taxon>Gastropoda</taxon>
        <taxon>Heterobranchia</taxon>
        <taxon>Euthyneura</taxon>
        <taxon>Panpulmonata</taxon>
        <taxon>Sacoglossa</taxon>
        <taxon>Placobranchoidea</taxon>
        <taxon>Plakobranchidae</taxon>
        <taxon>Plakobranchus</taxon>
    </lineage>
</organism>
<dbReference type="AlphaFoldDB" id="A0AAV4CAF4"/>
<accession>A0AAV4CAF4</accession>
<name>A0AAV4CAF4_9GAST</name>
<protein>
    <submittedName>
        <fullName evidence="1">Uncharacterized protein</fullName>
    </submittedName>
</protein>
<dbReference type="Proteomes" id="UP000735302">
    <property type="component" value="Unassembled WGS sequence"/>
</dbReference>
<evidence type="ECO:0000313" key="1">
    <source>
        <dbReference type="EMBL" id="GFO29695.1"/>
    </source>
</evidence>
<sequence length="112" mass="12389">MEREFGYWVSRWKEEESRVVGFVSTIESKRKDHNSFSNIVGSSRVRSRPIGSDQIRFGRVRSGRVGSGRIRLGSVGSDRAGSRWVGLGGVWSGQIGFRLSRSGLIGSGLVMK</sequence>
<proteinExistence type="predicted"/>
<evidence type="ECO:0000313" key="2">
    <source>
        <dbReference type="Proteomes" id="UP000735302"/>
    </source>
</evidence>
<comment type="caution">
    <text evidence="1">The sequence shown here is derived from an EMBL/GenBank/DDBJ whole genome shotgun (WGS) entry which is preliminary data.</text>
</comment>
<reference evidence="1 2" key="1">
    <citation type="journal article" date="2021" name="Elife">
        <title>Chloroplast acquisition without the gene transfer in kleptoplastic sea slugs, Plakobranchus ocellatus.</title>
        <authorList>
            <person name="Maeda T."/>
            <person name="Takahashi S."/>
            <person name="Yoshida T."/>
            <person name="Shimamura S."/>
            <person name="Takaki Y."/>
            <person name="Nagai Y."/>
            <person name="Toyoda A."/>
            <person name="Suzuki Y."/>
            <person name="Arimoto A."/>
            <person name="Ishii H."/>
            <person name="Satoh N."/>
            <person name="Nishiyama T."/>
            <person name="Hasebe M."/>
            <person name="Maruyama T."/>
            <person name="Minagawa J."/>
            <person name="Obokata J."/>
            <person name="Shigenobu S."/>
        </authorList>
    </citation>
    <scope>NUCLEOTIDE SEQUENCE [LARGE SCALE GENOMIC DNA]</scope>
</reference>